<gene>
    <name evidence="1" type="ORF">GCM10007907_04800</name>
</gene>
<sequence length="134" mass="14941">MTALMRYDNFISTTPVVWQTLWLMIGSAACSSAQRQLNPGFVTDEKPSAPRADRSISGFTLQKHKGFLLFIDLTKKKPAYAGFSMARTDIRRITQGVWRRCPAKLQTGSYALVEVIAPAPRPRQLVYPLVAPGE</sequence>
<keyword evidence="2" id="KW-1185">Reference proteome</keyword>
<dbReference type="EMBL" id="BSOG01000001">
    <property type="protein sequence ID" value="GLR11690.1"/>
    <property type="molecule type" value="Genomic_DNA"/>
</dbReference>
<dbReference type="Proteomes" id="UP001156706">
    <property type="component" value="Unassembled WGS sequence"/>
</dbReference>
<name>A0ABQ5Y9R8_9NEIS</name>
<organism evidence="1 2">
    <name type="scientific">Chitinimonas prasina</name>
    <dbReference type="NCBI Taxonomy" id="1434937"/>
    <lineage>
        <taxon>Bacteria</taxon>
        <taxon>Pseudomonadati</taxon>
        <taxon>Pseudomonadota</taxon>
        <taxon>Betaproteobacteria</taxon>
        <taxon>Neisseriales</taxon>
        <taxon>Chitinibacteraceae</taxon>
        <taxon>Chitinimonas</taxon>
    </lineage>
</organism>
<evidence type="ECO:0000313" key="1">
    <source>
        <dbReference type="EMBL" id="GLR11690.1"/>
    </source>
</evidence>
<comment type="caution">
    <text evidence="1">The sequence shown here is derived from an EMBL/GenBank/DDBJ whole genome shotgun (WGS) entry which is preliminary data.</text>
</comment>
<accession>A0ABQ5Y9R8</accession>
<protein>
    <submittedName>
        <fullName evidence="1">Uncharacterized protein</fullName>
    </submittedName>
</protein>
<dbReference type="PROSITE" id="PS51257">
    <property type="entry name" value="PROKAR_LIPOPROTEIN"/>
    <property type="match status" value="1"/>
</dbReference>
<proteinExistence type="predicted"/>
<evidence type="ECO:0000313" key="2">
    <source>
        <dbReference type="Proteomes" id="UP001156706"/>
    </source>
</evidence>
<reference evidence="2" key="1">
    <citation type="journal article" date="2019" name="Int. J. Syst. Evol. Microbiol.">
        <title>The Global Catalogue of Microorganisms (GCM) 10K type strain sequencing project: providing services to taxonomists for standard genome sequencing and annotation.</title>
        <authorList>
            <consortium name="The Broad Institute Genomics Platform"/>
            <consortium name="The Broad Institute Genome Sequencing Center for Infectious Disease"/>
            <person name="Wu L."/>
            <person name="Ma J."/>
        </authorList>
    </citation>
    <scope>NUCLEOTIDE SEQUENCE [LARGE SCALE GENOMIC DNA]</scope>
    <source>
        <strain evidence="2">NBRC 110044</strain>
    </source>
</reference>